<evidence type="ECO:0008006" key="4">
    <source>
        <dbReference type="Google" id="ProtNLM"/>
    </source>
</evidence>
<name>A0A433MWL3_CHLFR</name>
<keyword evidence="1" id="KW-0812">Transmembrane</keyword>
<dbReference type="AlphaFoldDB" id="A0A433MWL3"/>
<protein>
    <recommendedName>
        <fullName evidence="4">DUF5132 domain-containing protein</fullName>
    </recommendedName>
</protein>
<feature type="transmembrane region" description="Helical" evidence="1">
    <location>
        <begin position="16"/>
        <end position="37"/>
    </location>
</feature>
<dbReference type="STRING" id="211165.GCA_000317285_00811"/>
<dbReference type="Pfam" id="PF17195">
    <property type="entry name" value="DUF5132"/>
    <property type="match status" value="1"/>
</dbReference>
<accession>A0A433MWL3</accession>
<dbReference type="RefSeq" id="WP_016873376.1">
    <property type="nucleotide sequence ID" value="NZ_AJLN01000042.1"/>
</dbReference>
<dbReference type="EMBL" id="RSCJ01000049">
    <property type="protein sequence ID" value="RUR72400.1"/>
    <property type="molecule type" value="Genomic_DNA"/>
</dbReference>
<evidence type="ECO:0000313" key="2">
    <source>
        <dbReference type="EMBL" id="RUR72400.1"/>
    </source>
</evidence>
<dbReference type="OrthoDB" id="465439at2"/>
<dbReference type="InterPro" id="IPR033456">
    <property type="entry name" value="DUF5132"/>
</dbReference>
<evidence type="ECO:0000256" key="1">
    <source>
        <dbReference type="SAM" id="Phobius"/>
    </source>
</evidence>
<dbReference type="Proteomes" id="UP000268857">
    <property type="component" value="Unassembled WGS sequence"/>
</dbReference>
<keyword evidence="1" id="KW-0472">Membrane</keyword>
<comment type="caution">
    <text evidence="2">The sequence shown here is derived from an EMBL/GenBank/DDBJ whole genome shotgun (WGS) entry which is preliminary data.</text>
</comment>
<reference evidence="2 3" key="1">
    <citation type="journal article" date="2019" name="Genome Biol. Evol.">
        <title>Day and night: Metabolic profiles and evolutionary relationships of six axenic non-marine cyanobacteria.</title>
        <authorList>
            <person name="Will S.E."/>
            <person name="Henke P."/>
            <person name="Boedeker C."/>
            <person name="Huang S."/>
            <person name="Brinkmann H."/>
            <person name="Rohde M."/>
            <person name="Jarek M."/>
            <person name="Friedl T."/>
            <person name="Seufert S."/>
            <person name="Schumacher M."/>
            <person name="Overmann J."/>
            <person name="Neumann-Schaal M."/>
            <person name="Petersen J."/>
        </authorList>
    </citation>
    <scope>NUCLEOTIDE SEQUENCE [LARGE SCALE GENOMIC DNA]</scope>
    <source>
        <strain evidence="2 3">PCC 6912</strain>
    </source>
</reference>
<gene>
    <name evidence="2" type="ORF">PCC6912_63050</name>
</gene>
<sequence length="90" mass="9640">MLPKVVPNLESVVEDFGIPGIVAIVILPLAIPVVARFGKSLTKTTIKGGIILYEKSQRAIAAVGENFADIVAEAKAELAVTDSTRLRRIR</sequence>
<proteinExistence type="predicted"/>
<organism evidence="2 3">
    <name type="scientific">Chlorogloeopsis fritschii PCC 6912</name>
    <dbReference type="NCBI Taxonomy" id="211165"/>
    <lineage>
        <taxon>Bacteria</taxon>
        <taxon>Bacillati</taxon>
        <taxon>Cyanobacteriota</taxon>
        <taxon>Cyanophyceae</taxon>
        <taxon>Nostocales</taxon>
        <taxon>Chlorogloeopsidaceae</taxon>
        <taxon>Chlorogloeopsis</taxon>
    </lineage>
</organism>
<keyword evidence="3" id="KW-1185">Reference proteome</keyword>
<evidence type="ECO:0000313" key="3">
    <source>
        <dbReference type="Proteomes" id="UP000268857"/>
    </source>
</evidence>
<keyword evidence="1" id="KW-1133">Transmembrane helix</keyword>